<dbReference type="Proteomes" id="UP000182631">
    <property type="component" value="Unassembled WGS sequence"/>
</dbReference>
<proteinExistence type="predicted"/>
<sequence length="39" mass="4096">MTVSKDCAGPYFVSFVLEGLNVSGMMQNCKLARAIADAG</sequence>
<name>A0A164Z5W0_9SYNE</name>
<gene>
    <name evidence="1" type="ORF">FLM9_1228</name>
</gene>
<organism evidence="1 2">
    <name type="scientific">Candidatus Synechococcus spongiarum</name>
    <dbReference type="NCBI Taxonomy" id="431041"/>
    <lineage>
        <taxon>Bacteria</taxon>
        <taxon>Bacillati</taxon>
        <taxon>Cyanobacteriota</taxon>
        <taxon>Cyanophyceae</taxon>
        <taxon>Synechococcales</taxon>
        <taxon>Synechococcaceae</taxon>
        <taxon>Synechococcus</taxon>
    </lineage>
</organism>
<accession>A0A164Z5W0</accession>
<dbReference type="AlphaFoldDB" id="A0A164Z5W0"/>
<evidence type="ECO:0000313" key="2">
    <source>
        <dbReference type="Proteomes" id="UP000182631"/>
    </source>
</evidence>
<dbReference type="EMBL" id="FITM01000136">
    <property type="protein sequence ID" value="SAY39165.1"/>
    <property type="molecule type" value="Genomic_DNA"/>
</dbReference>
<reference evidence="2" key="1">
    <citation type="submission" date="2016-02" db="EMBL/GenBank/DDBJ databases">
        <authorList>
            <person name="liu f."/>
        </authorList>
    </citation>
    <scope>NUCLEOTIDE SEQUENCE [LARGE SCALE GENOMIC DNA]</scope>
</reference>
<protein>
    <submittedName>
        <fullName evidence="1">Uncharacterized protein</fullName>
    </submittedName>
</protein>
<evidence type="ECO:0000313" key="1">
    <source>
        <dbReference type="EMBL" id="SAY39165.1"/>
    </source>
</evidence>
<keyword evidence="2" id="KW-1185">Reference proteome</keyword>